<dbReference type="EMBL" id="MU806299">
    <property type="protein sequence ID" value="KAJ3836709.1"/>
    <property type="molecule type" value="Genomic_DNA"/>
</dbReference>
<comment type="caution">
    <text evidence="2">The sequence shown here is derived from an EMBL/GenBank/DDBJ whole genome shotgun (WGS) entry which is preliminary data.</text>
</comment>
<protein>
    <submittedName>
        <fullName evidence="2">Uncharacterized protein</fullName>
    </submittedName>
</protein>
<organism evidence="2 3">
    <name type="scientific">Lentinula raphanica</name>
    <dbReference type="NCBI Taxonomy" id="153919"/>
    <lineage>
        <taxon>Eukaryota</taxon>
        <taxon>Fungi</taxon>
        <taxon>Dikarya</taxon>
        <taxon>Basidiomycota</taxon>
        <taxon>Agaricomycotina</taxon>
        <taxon>Agaricomycetes</taxon>
        <taxon>Agaricomycetidae</taxon>
        <taxon>Agaricales</taxon>
        <taxon>Marasmiineae</taxon>
        <taxon>Omphalotaceae</taxon>
        <taxon>Lentinula</taxon>
    </lineage>
</organism>
<proteinExistence type="predicted"/>
<evidence type="ECO:0000313" key="2">
    <source>
        <dbReference type="EMBL" id="KAJ3836709.1"/>
    </source>
</evidence>
<evidence type="ECO:0000313" key="3">
    <source>
        <dbReference type="Proteomes" id="UP001163846"/>
    </source>
</evidence>
<sequence length="186" mass="21255">MVEEGTPRPRASGSERLGRLSMPLERDRTRSSFGVGENISEDSGAGIMMTEEEIRERISKAVEVEVERRMAELREQGLLLVKDEDKTQVTGAEGETEVAADKQESTEELREEIREEVEQEVSLMIMQHEEDELVDELEDDMLIRENTPIVDVSFVDADGWKEPEIERNEKEEEEVDLVTATSVRLF</sequence>
<reference evidence="2" key="1">
    <citation type="submission" date="2022-08" db="EMBL/GenBank/DDBJ databases">
        <authorList>
            <consortium name="DOE Joint Genome Institute"/>
            <person name="Min B."/>
            <person name="Riley R."/>
            <person name="Sierra-Patev S."/>
            <person name="Naranjo-Ortiz M."/>
            <person name="Looney B."/>
            <person name="Konkel Z."/>
            <person name="Slot J.C."/>
            <person name="Sakamoto Y."/>
            <person name="Steenwyk J.L."/>
            <person name="Rokas A."/>
            <person name="Carro J."/>
            <person name="Camarero S."/>
            <person name="Ferreira P."/>
            <person name="Molpeceres G."/>
            <person name="Ruiz-Duenas F.J."/>
            <person name="Serrano A."/>
            <person name="Henrissat B."/>
            <person name="Drula E."/>
            <person name="Hughes K.W."/>
            <person name="Mata J.L."/>
            <person name="Ishikawa N.K."/>
            <person name="Vargas-Isla R."/>
            <person name="Ushijima S."/>
            <person name="Smith C.A."/>
            <person name="Ahrendt S."/>
            <person name="Andreopoulos W."/>
            <person name="He G."/>
            <person name="Labutti K."/>
            <person name="Lipzen A."/>
            <person name="Ng V."/>
            <person name="Sandor L."/>
            <person name="Barry K."/>
            <person name="Martinez A.T."/>
            <person name="Xiao Y."/>
            <person name="Gibbons J.G."/>
            <person name="Terashima K."/>
            <person name="Hibbett D.S."/>
            <person name="Grigoriev I.V."/>
        </authorList>
    </citation>
    <scope>NUCLEOTIDE SEQUENCE</scope>
    <source>
        <strain evidence="2">TFB9207</strain>
    </source>
</reference>
<keyword evidence="3" id="KW-1185">Reference proteome</keyword>
<name>A0AA38P5L3_9AGAR</name>
<dbReference type="AlphaFoldDB" id="A0AA38P5L3"/>
<evidence type="ECO:0000256" key="1">
    <source>
        <dbReference type="SAM" id="MobiDB-lite"/>
    </source>
</evidence>
<accession>A0AA38P5L3</accession>
<gene>
    <name evidence="2" type="ORF">F5878DRAFT_624472</name>
</gene>
<feature type="region of interest" description="Disordered" evidence="1">
    <location>
        <begin position="85"/>
        <end position="107"/>
    </location>
</feature>
<feature type="region of interest" description="Disordered" evidence="1">
    <location>
        <begin position="1"/>
        <end position="47"/>
    </location>
</feature>
<dbReference type="Proteomes" id="UP001163846">
    <property type="component" value="Unassembled WGS sequence"/>
</dbReference>